<sequence length="399" mass="45829">MVYLLSPNFVLPDVSVNELVIASIAFGFTLGFGQLTAWNAAKQTWVAYRNTGLKVFWTVYFWMIWMEILVCLAFAIICILYLLKIIRPSFDFYFSILTLWSLQVQLLLQIIINRCQIIAYDRRFTQKLKIGVAVLITAVNISVYNIWIPARLQISETYIHTNEWWDRVEKVIYLLVDASLNIYFIRVVQKRLVSIGITKYRSLVHFNMFIIGFSLSMDVLIISMMSLRNTFVYMQFHPLAYLVKLNIELSMADLIMRVAKSRENAHDKSNLSRNGSAATSHLSRASTARTMKDSRNNPKSGDWDHGLGIRAGTGFNDLARPDVAYSVNATTNTDTESALFYPESIHTTREFRVEFEDIRSQSRSELTSFEATRMSRGGSEAMLPLESEKKGYISQDDWS</sequence>
<organism evidence="1 2">
    <name type="scientific">Xylaria curta</name>
    <dbReference type="NCBI Taxonomy" id="42375"/>
    <lineage>
        <taxon>Eukaryota</taxon>
        <taxon>Fungi</taxon>
        <taxon>Dikarya</taxon>
        <taxon>Ascomycota</taxon>
        <taxon>Pezizomycotina</taxon>
        <taxon>Sordariomycetes</taxon>
        <taxon>Xylariomycetidae</taxon>
        <taxon>Xylariales</taxon>
        <taxon>Xylariaceae</taxon>
        <taxon>Xylaria</taxon>
    </lineage>
</organism>
<reference evidence="1" key="1">
    <citation type="submission" date="2022-10" db="EMBL/GenBank/DDBJ databases">
        <title>Genome Sequence of Xylaria curta.</title>
        <authorList>
            <person name="Buettner E."/>
        </authorList>
    </citation>
    <scope>NUCLEOTIDE SEQUENCE</scope>
    <source>
        <strain evidence="1">Babe10</strain>
    </source>
</reference>
<protein>
    <submittedName>
        <fullName evidence="1">Uncharacterized protein</fullName>
    </submittedName>
</protein>
<proteinExistence type="predicted"/>
<name>A0ACC1PDE4_9PEZI</name>
<keyword evidence="2" id="KW-1185">Reference proteome</keyword>
<dbReference type="EMBL" id="JAPDGR010000410">
    <property type="protein sequence ID" value="KAJ2990512.1"/>
    <property type="molecule type" value="Genomic_DNA"/>
</dbReference>
<dbReference type="Proteomes" id="UP001143856">
    <property type="component" value="Unassembled WGS sequence"/>
</dbReference>
<comment type="caution">
    <text evidence="1">The sequence shown here is derived from an EMBL/GenBank/DDBJ whole genome shotgun (WGS) entry which is preliminary data.</text>
</comment>
<evidence type="ECO:0000313" key="2">
    <source>
        <dbReference type="Proteomes" id="UP001143856"/>
    </source>
</evidence>
<gene>
    <name evidence="1" type="ORF">NUW58_g2912</name>
</gene>
<accession>A0ACC1PDE4</accession>
<evidence type="ECO:0000313" key="1">
    <source>
        <dbReference type="EMBL" id="KAJ2990512.1"/>
    </source>
</evidence>